<dbReference type="HOGENOM" id="CLU_679742_0_0_1"/>
<organism evidence="1 2">
    <name type="scientific">Coprinopsis cinerea (strain Okayama-7 / 130 / ATCC MYA-4618 / FGSC 9003)</name>
    <name type="common">Inky cap fungus</name>
    <name type="synonym">Hormographiella aspergillata</name>
    <dbReference type="NCBI Taxonomy" id="240176"/>
    <lineage>
        <taxon>Eukaryota</taxon>
        <taxon>Fungi</taxon>
        <taxon>Dikarya</taxon>
        <taxon>Basidiomycota</taxon>
        <taxon>Agaricomycotina</taxon>
        <taxon>Agaricomycetes</taxon>
        <taxon>Agaricomycetidae</taxon>
        <taxon>Agaricales</taxon>
        <taxon>Agaricineae</taxon>
        <taxon>Psathyrellaceae</taxon>
        <taxon>Coprinopsis</taxon>
    </lineage>
</organism>
<protein>
    <submittedName>
        <fullName evidence="1">Uncharacterized protein</fullName>
    </submittedName>
</protein>
<comment type="caution">
    <text evidence="1">The sequence shown here is derived from an EMBL/GenBank/DDBJ whole genome shotgun (WGS) entry which is preliminary data.</text>
</comment>
<dbReference type="Proteomes" id="UP000001861">
    <property type="component" value="Unassembled WGS sequence"/>
</dbReference>
<evidence type="ECO:0000313" key="1">
    <source>
        <dbReference type="EMBL" id="EAU85052.2"/>
    </source>
</evidence>
<dbReference type="VEuPathDB" id="FungiDB:CC1G_04148"/>
<dbReference type="KEGG" id="cci:CC1G_04148"/>
<proteinExistence type="predicted"/>
<evidence type="ECO:0000313" key="2">
    <source>
        <dbReference type="Proteomes" id="UP000001861"/>
    </source>
</evidence>
<reference evidence="1 2" key="1">
    <citation type="journal article" date="2010" name="Proc. Natl. Acad. Sci. U.S.A.">
        <title>Insights into evolution of multicellular fungi from the assembled chromosomes of the mushroom Coprinopsis cinerea (Coprinus cinereus).</title>
        <authorList>
            <person name="Stajich J.E."/>
            <person name="Wilke S.K."/>
            <person name="Ahren D."/>
            <person name="Au C.H."/>
            <person name="Birren B.W."/>
            <person name="Borodovsky M."/>
            <person name="Burns C."/>
            <person name="Canback B."/>
            <person name="Casselton L.A."/>
            <person name="Cheng C.K."/>
            <person name="Deng J."/>
            <person name="Dietrich F.S."/>
            <person name="Fargo D.C."/>
            <person name="Farman M.L."/>
            <person name="Gathman A.C."/>
            <person name="Goldberg J."/>
            <person name="Guigo R."/>
            <person name="Hoegger P.J."/>
            <person name="Hooker J.B."/>
            <person name="Huggins A."/>
            <person name="James T.Y."/>
            <person name="Kamada T."/>
            <person name="Kilaru S."/>
            <person name="Kodira C."/>
            <person name="Kues U."/>
            <person name="Kupfer D."/>
            <person name="Kwan H.S."/>
            <person name="Lomsadze A."/>
            <person name="Li W."/>
            <person name="Lilly W.W."/>
            <person name="Ma L.J."/>
            <person name="Mackey A.J."/>
            <person name="Manning G."/>
            <person name="Martin F."/>
            <person name="Muraguchi H."/>
            <person name="Natvig D.O."/>
            <person name="Palmerini H."/>
            <person name="Ramesh M.A."/>
            <person name="Rehmeyer C.J."/>
            <person name="Roe B.A."/>
            <person name="Shenoy N."/>
            <person name="Stanke M."/>
            <person name="Ter-Hovhannisyan V."/>
            <person name="Tunlid A."/>
            <person name="Velagapudi R."/>
            <person name="Vision T.J."/>
            <person name="Zeng Q."/>
            <person name="Zolan M.E."/>
            <person name="Pukkila P.J."/>
        </authorList>
    </citation>
    <scope>NUCLEOTIDE SEQUENCE [LARGE SCALE GENOMIC DNA]</scope>
    <source>
        <strain evidence="2">Okayama-7 / 130 / ATCC MYA-4618 / FGSC 9003</strain>
    </source>
</reference>
<dbReference type="InParanoid" id="A8NW57"/>
<dbReference type="GeneID" id="6013387"/>
<name>A8NW57_COPC7</name>
<keyword evidence="2" id="KW-1185">Reference proteome</keyword>
<sequence>MSREPFEVPELIEHIASHSRWSLRDIAAFRLSGRIPSIVGRRLLLERVTLHGHFDVIDGRLLLSRIDALADLVRSTPSLAPLVKRVCLSSWGADSGWLRSDALKRALTVLCEGGGATELSIARLGVEESLGFTLRGILRVSGSSLIRLRVVHVLDVPKAVLESCVNLQDLNVDGLRMIDSGPDPNHRPSLTAFRYSHSSGIALANVDHSPDPIVSILDWSQLRLLVVRLSWYRDVRVLNHATAAAQTSLEKLELEVSSFHRNRTRPGVDPVLPMLPEVREVHLVLTTHYHYIRVDDCPPSAFALFVGLLDCPRLRVLHLECVFGALLRRRYIYTLRWHVLDAELARLGKYGRIRVELDFVYSSSFNIPSWDPVYYDEMVVFVEEDFLVKYFPLTVASDSIELVLV</sequence>
<accession>A8NW57</accession>
<dbReference type="AlphaFoldDB" id="A8NW57"/>
<gene>
    <name evidence="1" type="ORF">CC1G_04148</name>
</gene>
<dbReference type="EMBL" id="AACS02000004">
    <property type="protein sequence ID" value="EAU85052.2"/>
    <property type="molecule type" value="Genomic_DNA"/>
</dbReference>
<dbReference type="RefSeq" id="XP_001836835.2">
    <property type="nucleotide sequence ID" value="XM_001836783.2"/>
</dbReference>